<dbReference type="EMBL" id="CP068393">
    <property type="protein sequence ID" value="QUC66350.1"/>
    <property type="molecule type" value="Genomic_DNA"/>
</dbReference>
<name>A0AC61MV60_9FIRM</name>
<organism evidence="1 2">
    <name type="scientific">Aristaeella hokkaidonensis</name>
    <dbReference type="NCBI Taxonomy" id="3046382"/>
    <lineage>
        <taxon>Bacteria</taxon>
        <taxon>Bacillati</taxon>
        <taxon>Bacillota</taxon>
        <taxon>Clostridia</taxon>
        <taxon>Eubacteriales</taxon>
        <taxon>Aristaeellaceae</taxon>
        <taxon>Aristaeella</taxon>
    </lineage>
</organism>
<protein>
    <submittedName>
        <fullName evidence="1">Uncharacterized protein</fullName>
    </submittedName>
</protein>
<accession>A0AC61MV60</accession>
<reference evidence="1" key="1">
    <citation type="submission" date="2021-01" db="EMBL/GenBank/DDBJ databases">
        <title>Complete genome sequence of Clostridiales bacterium R-7.</title>
        <authorList>
            <person name="Mahoney-Kurpe S.C."/>
            <person name="Palevich N."/>
            <person name="Koike S."/>
            <person name="Moon C.D."/>
            <person name="Attwood G.T."/>
        </authorList>
    </citation>
    <scope>NUCLEOTIDE SEQUENCE</scope>
    <source>
        <strain evidence="1">R-7</strain>
    </source>
</reference>
<evidence type="ECO:0000313" key="1">
    <source>
        <dbReference type="EMBL" id="QUC66350.1"/>
    </source>
</evidence>
<dbReference type="Proteomes" id="UP000682782">
    <property type="component" value="Chromosome"/>
</dbReference>
<proteinExistence type="predicted"/>
<sequence length="136" mass="15727">MATGWQENKDFYETNNEKLQKASFFETPPVRGAHLRYMPNPEAMNDARRVWTKKTFTAANILCLAATAFVWAINFLFIYYFQTTLIPITGSFFVDSLILTVGIVVIWVIIRRRQEDYDNIAAEIESKYSVDGERKG</sequence>
<evidence type="ECO:0000313" key="2">
    <source>
        <dbReference type="Proteomes" id="UP000682782"/>
    </source>
</evidence>
<gene>
    <name evidence="1" type="ORF">JYE49_10830</name>
</gene>
<keyword evidence="2" id="KW-1185">Reference proteome</keyword>